<proteinExistence type="predicted"/>
<sequence>MARRNEMTLEIIMDHFRETDERLEEMYELVTSLEERMCH</sequence>
<dbReference type="AlphaFoldDB" id="A0A382HMJ7"/>
<reference evidence="1" key="1">
    <citation type="submission" date="2018-05" db="EMBL/GenBank/DDBJ databases">
        <authorList>
            <person name="Lanie J.A."/>
            <person name="Ng W.-L."/>
            <person name="Kazmierczak K.M."/>
            <person name="Andrzejewski T.M."/>
            <person name="Davidsen T.M."/>
            <person name="Wayne K.J."/>
            <person name="Tettelin H."/>
            <person name="Glass J.I."/>
            <person name="Rusch D."/>
            <person name="Podicherti R."/>
            <person name="Tsui H.-C.T."/>
            <person name="Winkler M.E."/>
        </authorList>
    </citation>
    <scope>NUCLEOTIDE SEQUENCE</scope>
</reference>
<organism evidence="1">
    <name type="scientific">marine metagenome</name>
    <dbReference type="NCBI Taxonomy" id="408172"/>
    <lineage>
        <taxon>unclassified sequences</taxon>
        <taxon>metagenomes</taxon>
        <taxon>ecological metagenomes</taxon>
    </lineage>
</organism>
<evidence type="ECO:0000313" key="1">
    <source>
        <dbReference type="EMBL" id="SVB88419.1"/>
    </source>
</evidence>
<dbReference type="EMBL" id="UINC01062121">
    <property type="protein sequence ID" value="SVB88419.1"/>
    <property type="molecule type" value="Genomic_DNA"/>
</dbReference>
<gene>
    <name evidence="1" type="ORF">METZ01_LOCUS241273</name>
</gene>
<accession>A0A382HMJ7</accession>
<protein>
    <submittedName>
        <fullName evidence="1">Uncharacterized protein</fullName>
    </submittedName>
</protein>
<name>A0A382HMJ7_9ZZZZ</name>